<reference evidence="2" key="1">
    <citation type="submission" date="2022-10" db="EMBL/GenBank/DDBJ databases">
        <title>The complete genomes of actinobacterial strains from the NBC collection.</title>
        <authorList>
            <person name="Joergensen T.S."/>
            <person name="Alvarez Arevalo M."/>
            <person name="Sterndorff E.B."/>
            <person name="Faurdal D."/>
            <person name="Vuksanovic O."/>
            <person name="Mourched A.-S."/>
            <person name="Charusanti P."/>
            <person name="Shaw S."/>
            <person name="Blin K."/>
            <person name="Weber T."/>
        </authorList>
    </citation>
    <scope>NUCLEOTIDE SEQUENCE</scope>
    <source>
        <strain evidence="2">NBC_00003</strain>
    </source>
</reference>
<dbReference type="Pfam" id="PF13392">
    <property type="entry name" value="HNH_3"/>
    <property type="match status" value="1"/>
</dbReference>
<feature type="domain" description="HNH nuclease" evidence="1">
    <location>
        <begin position="138"/>
        <end position="194"/>
    </location>
</feature>
<keyword evidence="2" id="KW-0540">Nuclease</keyword>
<keyword evidence="2" id="KW-0255">Endonuclease</keyword>
<dbReference type="EMBL" id="CP108318">
    <property type="protein sequence ID" value="WTW63759.1"/>
    <property type="molecule type" value="Genomic_DNA"/>
</dbReference>
<dbReference type="GO" id="GO:0004519">
    <property type="term" value="F:endonuclease activity"/>
    <property type="evidence" value="ECO:0007669"/>
    <property type="project" value="UniProtKB-KW"/>
</dbReference>
<proteinExistence type="predicted"/>
<gene>
    <name evidence="2" type="ORF">OG549_25650</name>
</gene>
<dbReference type="SMART" id="SM00507">
    <property type="entry name" value="HNHc"/>
    <property type="match status" value="1"/>
</dbReference>
<evidence type="ECO:0000313" key="2">
    <source>
        <dbReference type="EMBL" id="WTW63759.1"/>
    </source>
</evidence>
<keyword evidence="2" id="KW-0378">Hydrolase</keyword>
<dbReference type="InterPro" id="IPR003615">
    <property type="entry name" value="HNH_nuc"/>
</dbReference>
<dbReference type="CDD" id="cd00085">
    <property type="entry name" value="HNHc"/>
    <property type="match status" value="1"/>
</dbReference>
<name>A0AAU2V9B2_9ACTN</name>
<protein>
    <submittedName>
        <fullName evidence="2">HNH endonuclease</fullName>
    </submittedName>
</protein>
<sequence>MAARYTRELLAEAARETRHIDDAVRWCGGIPTPGSRRYLRQRMTEAGIDISHFTTNQVRHTEERLRAAVAVSSNIKDVVRHLGISQVGGNQTHISRRIAVLGIDTSHFTRTRRGRPKGSLGELLSLRDPEDGRIPGERLRRGLLGNGVEERCTMCGTGPERNGKPLRLEVDHINGDWWDNRPENLQLLCPNCHAVTDTYRGRKRRGQAS</sequence>
<organism evidence="2">
    <name type="scientific">Streptomyces sp. NBC_00003</name>
    <dbReference type="NCBI Taxonomy" id="2903608"/>
    <lineage>
        <taxon>Bacteria</taxon>
        <taxon>Bacillati</taxon>
        <taxon>Actinomycetota</taxon>
        <taxon>Actinomycetes</taxon>
        <taxon>Kitasatosporales</taxon>
        <taxon>Streptomycetaceae</taxon>
        <taxon>Streptomyces</taxon>
    </lineage>
</organism>
<dbReference type="AlphaFoldDB" id="A0AAU2V9B2"/>
<accession>A0AAU2V9B2</accession>
<evidence type="ECO:0000259" key="1">
    <source>
        <dbReference type="SMART" id="SM00507"/>
    </source>
</evidence>